<evidence type="ECO:0000256" key="5">
    <source>
        <dbReference type="ARBA" id="ARBA00022496"/>
    </source>
</evidence>
<comment type="similarity">
    <text evidence="2 14 16">Belongs to the TonB-dependent receptor family.</text>
</comment>
<feature type="signal peptide" evidence="17">
    <location>
        <begin position="1"/>
        <end position="32"/>
    </location>
</feature>
<dbReference type="SUPFAM" id="SSF56935">
    <property type="entry name" value="Porins"/>
    <property type="match status" value="1"/>
</dbReference>
<evidence type="ECO:0000313" key="20">
    <source>
        <dbReference type="EMBL" id="SDZ11119.1"/>
    </source>
</evidence>
<dbReference type="GO" id="GO:0038023">
    <property type="term" value="F:signaling receptor activity"/>
    <property type="evidence" value="ECO:0007669"/>
    <property type="project" value="InterPro"/>
</dbReference>
<evidence type="ECO:0000256" key="15">
    <source>
        <dbReference type="PROSITE-ProRule" id="PRU10144"/>
    </source>
</evidence>
<organism evidence="20 21">
    <name type="scientific">Delftia lacustris</name>
    <dbReference type="NCBI Taxonomy" id="558537"/>
    <lineage>
        <taxon>Bacteria</taxon>
        <taxon>Pseudomonadati</taxon>
        <taxon>Pseudomonadota</taxon>
        <taxon>Betaproteobacteria</taxon>
        <taxon>Burkholderiales</taxon>
        <taxon>Comamonadaceae</taxon>
        <taxon>Delftia</taxon>
    </lineage>
</organism>
<dbReference type="InterPro" id="IPR012910">
    <property type="entry name" value="Plug_dom"/>
</dbReference>
<gene>
    <name evidence="20" type="ORF">SAMN05421547_11292</name>
</gene>
<dbReference type="PROSITE" id="PS52016">
    <property type="entry name" value="TONB_DEPENDENT_REC_3"/>
    <property type="match status" value="1"/>
</dbReference>
<evidence type="ECO:0000256" key="16">
    <source>
        <dbReference type="RuleBase" id="RU003357"/>
    </source>
</evidence>
<dbReference type="Pfam" id="PF00593">
    <property type="entry name" value="TonB_dep_Rec_b-barrel"/>
    <property type="match status" value="1"/>
</dbReference>
<dbReference type="Gene3D" id="2.40.170.20">
    <property type="entry name" value="TonB-dependent receptor, beta-barrel domain"/>
    <property type="match status" value="1"/>
</dbReference>
<evidence type="ECO:0000256" key="7">
    <source>
        <dbReference type="ARBA" id="ARBA00022729"/>
    </source>
</evidence>
<dbReference type="EMBL" id="FNPE01000012">
    <property type="protein sequence ID" value="SDZ11119.1"/>
    <property type="molecule type" value="Genomic_DNA"/>
</dbReference>
<dbReference type="InterPro" id="IPR000531">
    <property type="entry name" value="Beta-barrel_TonB"/>
</dbReference>
<dbReference type="InterPro" id="IPR036942">
    <property type="entry name" value="Beta-barrel_TonB_sf"/>
</dbReference>
<evidence type="ECO:0000256" key="6">
    <source>
        <dbReference type="ARBA" id="ARBA00022692"/>
    </source>
</evidence>
<dbReference type="Pfam" id="PF07715">
    <property type="entry name" value="Plug"/>
    <property type="match status" value="1"/>
</dbReference>
<keyword evidence="7 17" id="KW-0732">Signal</keyword>
<evidence type="ECO:0000259" key="19">
    <source>
        <dbReference type="Pfam" id="PF07715"/>
    </source>
</evidence>
<evidence type="ECO:0000256" key="10">
    <source>
        <dbReference type="ARBA" id="ARBA00023077"/>
    </source>
</evidence>
<dbReference type="CDD" id="cd01347">
    <property type="entry name" value="ligand_gated_channel"/>
    <property type="match status" value="1"/>
</dbReference>
<feature type="short sequence motif" description="TonB C-terminal box" evidence="15">
    <location>
        <begin position="705"/>
        <end position="722"/>
    </location>
</feature>
<evidence type="ECO:0000256" key="1">
    <source>
        <dbReference type="ARBA" id="ARBA00004571"/>
    </source>
</evidence>
<evidence type="ECO:0000256" key="11">
    <source>
        <dbReference type="ARBA" id="ARBA00023136"/>
    </source>
</evidence>
<comment type="subcellular location">
    <subcellularLocation>
        <location evidence="1 14">Cell outer membrane</location>
        <topology evidence="1 14">Multi-pass membrane protein</topology>
    </subcellularLocation>
</comment>
<evidence type="ECO:0000256" key="9">
    <source>
        <dbReference type="ARBA" id="ARBA00023065"/>
    </source>
</evidence>
<dbReference type="PANTHER" id="PTHR32552:SF74">
    <property type="entry name" value="HYDROXAMATE SIDEROPHORE RECEPTOR FHUE"/>
    <property type="match status" value="1"/>
</dbReference>
<dbReference type="Proteomes" id="UP000183417">
    <property type="component" value="Unassembled WGS sequence"/>
</dbReference>
<dbReference type="NCBIfam" id="TIGR01783">
    <property type="entry name" value="TonB-siderophor"/>
    <property type="match status" value="1"/>
</dbReference>
<protein>
    <submittedName>
        <fullName evidence="20">Outer-membrane receptor for ferric coprogen and ferric-rhodotorulic acid</fullName>
    </submittedName>
</protein>
<evidence type="ECO:0000256" key="17">
    <source>
        <dbReference type="SAM" id="SignalP"/>
    </source>
</evidence>
<dbReference type="InterPro" id="IPR010917">
    <property type="entry name" value="TonB_rcpt_CS"/>
</dbReference>
<dbReference type="InterPro" id="IPR039426">
    <property type="entry name" value="TonB-dep_rcpt-like"/>
</dbReference>
<keyword evidence="12 20" id="KW-0675">Receptor</keyword>
<evidence type="ECO:0000256" key="14">
    <source>
        <dbReference type="PROSITE-ProRule" id="PRU01360"/>
    </source>
</evidence>
<dbReference type="RefSeq" id="WP_016447977.1">
    <property type="nucleotide sequence ID" value="NZ_CP141274.1"/>
</dbReference>
<keyword evidence="6 14" id="KW-0812">Transmembrane</keyword>
<keyword evidence="5" id="KW-0410">Iron transport</keyword>
<feature type="domain" description="TonB-dependent receptor plug" evidence="19">
    <location>
        <begin position="77"/>
        <end position="178"/>
    </location>
</feature>
<feature type="chain" id="PRO_5010216370" evidence="17">
    <location>
        <begin position="33"/>
        <end position="722"/>
    </location>
</feature>
<feature type="domain" description="TonB-dependent receptor-like beta-barrel" evidence="18">
    <location>
        <begin position="269"/>
        <end position="691"/>
    </location>
</feature>
<sequence>MPLHRLQPGHRPAPLALAISLAIGALSAQAQALPDTQNPATLPTVNVISNQLGEVTEGSGSYTPGTIATATRMVLTPRETPQSISVVTRQKMDDFNLTSIDQVMEHTPGISIVTYDSERTEYYARGFAIQNFQYDGIPMMRDSAYSAGNTLSDMAIYDRVEVLKGATGLLTGSGTPGATINLIRKKPTRDFRGHASISAGSWSNYRTEVDVGGALNASGSVRARGVAAYQDKDSFMDRYSRKTATLYGIVEMDLTPRTLLTLGGDAQNNRPVNSTWGGIPLLNADGQFNDMPRSHNNGTRWSRWDQYTRTAFATLEHSFGNGWVAKAQFNHQINGYNANLGAAAAGFPNPADGSGVSLWRGQYIGRTTSNALDAYASGPFSLGGREHELVLGASVARRHWKNDGYWQLPADYVSTVNDYYHWNGDSRLPVWGASPDYVNSEVTKEQGLYTAARWNLAADLKLITGGRWSNYRNQVQGQRETGVFVPYVGAIYDLNGNYSVYASYTSIFSPQSKQNESGKALDPLRGNNAEVGVKAAFMDGRLNASAALFQLQQDNFGIETGGLTPGGATAYRAVDGVRTRGFEAEISGQITPAWQLQAGFSHAISRDQGKRVATLTPSNQFSLHTSYRLDGPLSGLTVGGGARWQDKTWGDISTPSGGTAVHTVKGYWLLDMMARYEFSKQLSATVNVRNLLDKKYYTIFSYYSTYTWGEPRSVNVSLNYKF</sequence>
<dbReference type="GO" id="GO:0015344">
    <property type="term" value="F:siderophore uptake transmembrane transporter activity"/>
    <property type="evidence" value="ECO:0007669"/>
    <property type="project" value="TreeGrafter"/>
</dbReference>
<dbReference type="GeneID" id="94694701"/>
<evidence type="ECO:0000256" key="13">
    <source>
        <dbReference type="ARBA" id="ARBA00023237"/>
    </source>
</evidence>
<keyword evidence="9" id="KW-0406">Ion transport</keyword>
<dbReference type="GO" id="GO:0015891">
    <property type="term" value="P:siderophore transport"/>
    <property type="evidence" value="ECO:0007669"/>
    <property type="project" value="InterPro"/>
</dbReference>
<keyword evidence="11 14" id="KW-0472">Membrane</keyword>
<name>A0A1H3QEH4_9BURK</name>
<dbReference type="Gene3D" id="2.170.130.10">
    <property type="entry name" value="TonB-dependent receptor, plug domain"/>
    <property type="match status" value="1"/>
</dbReference>
<evidence type="ECO:0000256" key="3">
    <source>
        <dbReference type="ARBA" id="ARBA00022448"/>
    </source>
</evidence>
<dbReference type="PANTHER" id="PTHR32552">
    <property type="entry name" value="FERRICHROME IRON RECEPTOR-RELATED"/>
    <property type="match status" value="1"/>
</dbReference>
<proteinExistence type="inferred from homology"/>
<keyword evidence="10 16" id="KW-0798">TonB box</keyword>
<keyword evidence="3 14" id="KW-0813">Transport</keyword>
<keyword evidence="13 14" id="KW-0998">Cell outer membrane</keyword>
<dbReference type="FunFam" id="2.170.130.10:FF:000010">
    <property type="entry name" value="Ferripyoverdine receptor"/>
    <property type="match status" value="1"/>
</dbReference>
<evidence type="ECO:0000256" key="12">
    <source>
        <dbReference type="ARBA" id="ARBA00023170"/>
    </source>
</evidence>
<evidence type="ECO:0000256" key="2">
    <source>
        <dbReference type="ARBA" id="ARBA00009810"/>
    </source>
</evidence>
<evidence type="ECO:0000313" key="21">
    <source>
        <dbReference type="Proteomes" id="UP000183417"/>
    </source>
</evidence>
<evidence type="ECO:0000256" key="4">
    <source>
        <dbReference type="ARBA" id="ARBA00022452"/>
    </source>
</evidence>
<dbReference type="InterPro" id="IPR010105">
    <property type="entry name" value="TonB_sidphr_rcpt"/>
</dbReference>
<evidence type="ECO:0000259" key="18">
    <source>
        <dbReference type="Pfam" id="PF00593"/>
    </source>
</evidence>
<dbReference type="InterPro" id="IPR037066">
    <property type="entry name" value="Plug_dom_sf"/>
</dbReference>
<dbReference type="PROSITE" id="PS01156">
    <property type="entry name" value="TONB_DEPENDENT_REC_2"/>
    <property type="match status" value="1"/>
</dbReference>
<dbReference type="GO" id="GO:0009279">
    <property type="term" value="C:cell outer membrane"/>
    <property type="evidence" value="ECO:0007669"/>
    <property type="project" value="UniProtKB-SubCell"/>
</dbReference>
<keyword evidence="4 14" id="KW-1134">Transmembrane beta strand</keyword>
<evidence type="ECO:0000256" key="8">
    <source>
        <dbReference type="ARBA" id="ARBA00023004"/>
    </source>
</evidence>
<reference evidence="20 21" key="1">
    <citation type="submission" date="2016-10" db="EMBL/GenBank/DDBJ databases">
        <authorList>
            <person name="de Groot N.N."/>
        </authorList>
    </citation>
    <scope>NUCLEOTIDE SEQUENCE [LARGE SCALE GENOMIC DNA]</scope>
    <source>
        <strain evidence="20 21">LMG 24775</strain>
    </source>
</reference>
<accession>A0A1H3QEH4</accession>
<keyword evidence="8" id="KW-0408">Iron</keyword>
<dbReference type="AlphaFoldDB" id="A0A1H3QEH4"/>